<sequence length="181" mass="20781">MILSQDIIKDIKGKSNLMFDKASDFNVLTDKISKETGRTIGLTTIKRLFGYIDDDRKTSQYTLNTLALYLGFSDWNEYSRSKNLDSDWNFDTDKVLIAEQTIGTMIHVKYLDRIVTFVVTEYDNQKVLRVEKAENSSLKVNDILFVNSLQVGNIIEADKVIRGKNIGNYRTHGEISEMHVE</sequence>
<protein>
    <submittedName>
        <fullName evidence="1">Uncharacterized protein</fullName>
    </submittedName>
</protein>
<organism evidence="1 2">
    <name type="scientific">Hallella mizrahii</name>
    <dbReference type="NCBI Taxonomy" id="2606637"/>
    <lineage>
        <taxon>Bacteria</taxon>
        <taxon>Pseudomonadati</taxon>
        <taxon>Bacteroidota</taxon>
        <taxon>Bacteroidia</taxon>
        <taxon>Bacteroidales</taxon>
        <taxon>Prevotellaceae</taxon>
        <taxon>Hallella</taxon>
    </lineage>
</organism>
<evidence type="ECO:0000313" key="1">
    <source>
        <dbReference type="EMBL" id="MST83658.1"/>
    </source>
</evidence>
<proteinExistence type="predicted"/>
<gene>
    <name evidence="1" type="ORF">FYJ73_03015</name>
</gene>
<dbReference type="RefSeq" id="WP_154533239.1">
    <property type="nucleotide sequence ID" value="NZ_VUNG01000004.1"/>
</dbReference>
<comment type="caution">
    <text evidence="1">The sequence shown here is derived from an EMBL/GenBank/DDBJ whole genome shotgun (WGS) entry which is preliminary data.</text>
</comment>
<name>A0A7K0KCU3_9BACT</name>
<keyword evidence="2" id="KW-1185">Reference proteome</keyword>
<accession>A0A7K0KCU3</accession>
<dbReference type="Proteomes" id="UP000438914">
    <property type="component" value="Unassembled WGS sequence"/>
</dbReference>
<evidence type="ECO:0000313" key="2">
    <source>
        <dbReference type="Proteomes" id="UP000438914"/>
    </source>
</evidence>
<dbReference type="AlphaFoldDB" id="A0A7K0KCU3"/>
<reference evidence="1 2" key="1">
    <citation type="submission" date="2019-08" db="EMBL/GenBank/DDBJ databases">
        <title>In-depth cultivation of the pig gut microbiome towards novel bacterial diversity and tailored functional studies.</title>
        <authorList>
            <person name="Wylensek D."/>
            <person name="Hitch T.C.A."/>
            <person name="Clavel T."/>
        </authorList>
    </citation>
    <scope>NUCLEOTIDE SEQUENCE [LARGE SCALE GENOMIC DNA]</scope>
    <source>
        <strain evidence="1 2">LKV-178-WT-2A</strain>
    </source>
</reference>
<dbReference type="EMBL" id="VUNG01000004">
    <property type="protein sequence ID" value="MST83658.1"/>
    <property type="molecule type" value="Genomic_DNA"/>
</dbReference>